<evidence type="ECO:0000256" key="6">
    <source>
        <dbReference type="ARBA" id="ARBA00023136"/>
    </source>
</evidence>
<dbReference type="InterPro" id="IPR002771">
    <property type="entry name" value="Multi_antbiot-R_MarC"/>
</dbReference>
<dbReference type="Proteomes" id="UP000749334">
    <property type="component" value="Unassembled WGS sequence"/>
</dbReference>
<feature type="transmembrane region" description="Helical" evidence="7">
    <location>
        <begin position="12"/>
        <end position="35"/>
    </location>
</feature>
<keyword evidence="6 7" id="KW-0472">Membrane</keyword>
<sequence length="217" mass="23732">MPMPFIENFPIYMQFFIGLFAVTNPVGSLPIFMSMTSNQYEAERQKTMLVTSTAIGVVLLTSLFVGQALLNFFSISINSFRIAGGLLVISIAMTMISGKLGEEKQNKEERATNFSENESIAVVPLAMPLIAGPGAISSTIVWASRYNSWIDWLGFAMAILIFSVMCYAIFRSGPMIMKYLGKTGSNVVTRIMGLILMSLGIEICVTGISNLFPGLLH</sequence>
<keyword evidence="4 7" id="KW-0812">Transmembrane</keyword>
<dbReference type="NCBIfam" id="NF008320">
    <property type="entry name" value="PRK11111.1"/>
    <property type="match status" value="1"/>
</dbReference>
<keyword evidence="3" id="KW-1003">Cell membrane</keyword>
<dbReference type="EMBL" id="DYVQ01000081">
    <property type="protein sequence ID" value="HJF74502.1"/>
    <property type="molecule type" value="Genomic_DNA"/>
</dbReference>
<dbReference type="NCBIfam" id="TIGR00427">
    <property type="entry name" value="NAAT family transporter"/>
    <property type="match status" value="1"/>
</dbReference>
<reference evidence="8" key="1">
    <citation type="journal article" date="2021" name="PeerJ">
        <title>Extensive microbial diversity within the chicken gut microbiome revealed by metagenomics and culture.</title>
        <authorList>
            <person name="Gilroy R."/>
            <person name="Ravi A."/>
            <person name="Getino M."/>
            <person name="Pursley I."/>
            <person name="Horton D.L."/>
            <person name="Alikhan N.F."/>
            <person name="Baker D."/>
            <person name="Gharbi K."/>
            <person name="Hall N."/>
            <person name="Watson M."/>
            <person name="Adriaenssens E.M."/>
            <person name="Foster-Nyarko E."/>
            <person name="Jarju S."/>
            <person name="Secka A."/>
            <person name="Antonio M."/>
            <person name="Oren A."/>
            <person name="Chaudhuri R.R."/>
            <person name="La Ragione R."/>
            <person name="Hildebrand F."/>
            <person name="Pallen M.J."/>
        </authorList>
    </citation>
    <scope>NUCLEOTIDE SEQUENCE</scope>
    <source>
        <strain evidence="8">ChiHjej11B10-15683</strain>
    </source>
</reference>
<feature type="transmembrane region" description="Helical" evidence="7">
    <location>
        <begin position="82"/>
        <end position="100"/>
    </location>
</feature>
<evidence type="ECO:0000256" key="3">
    <source>
        <dbReference type="ARBA" id="ARBA00022475"/>
    </source>
</evidence>
<dbReference type="PANTHER" id="PTHR33508:SF1">
    <property type="entry name" value="UPF0056 MEMBRANE PROTEIN YHCE"/>
    <property type="match status" value="1"/>
</dbReference>
<feature type="transmembrane region" description="Helical" evidence="7">
    <location>
        <begin position="121"/>
        <end position="143"/>
    </location>
</feature>
<dbReference type="AlphaFoldDB" id="A0A921HAL8"/>
<comment type="similarity">
    <text evidence="2 7">Belongs to the UPF0056 (MarC) family.</text>
</comment>
<reference evidence="8" key="2">
    <citation type="submission" date="2021-09" db="EMBL/GenBank/DDBJ databases">
        <authorList>
            <person name="Gilroy R."/>
        </authorList>
    </citation>
    <scope>NUCLEOTIDE SEQUENCE</scope>
    <source>
        <strain evidence="8">ChiHjej11B10-15683</strain>
    </source>
</reference>
<evidence type="ECO:0000256" key="7">
    <source>
        <dbReference type="RuleBase" id="RU362048"/>
    </source>
</evidence>
<evidence type="ECO:0000313" key="9">
    <source>
        <dbReference type="Proteomes" id="UP000749334"/>
    </source>
</evidence>
<proteinExistence type="inferred from homology"/>
<comment type="caution">
    <text evidence="8">The sequence shown here is derived from an EMBL/GenBank/DDBJ whole genome shotgun (WGS) entry which is preliminary data.</text>
</comment>
<feature type="transmembrane region" description="Helical" evidence="7">
    <location>
        <begin position="149"/>
        <end position="170"/>
    </location>
</feature>
<evidence type="ECO:0000313" key="8">
    <source>
        <dbReference type="EMBL" id="HJF74502.1"/>
    </source>
</evidence>
<feature type="transmembrane region" description="Helical" evidence="7">
    <location>
        <begin position="191"/>
        <end position="212"/>
    </location>
</feature>
<accession>A0A921HAL8</accession>
<keyword evidence="5 7" id="KW-1133">Transmembrane helix</keyword>
<protein>
    <recommendedName>
        <fullName evidence="7">UPF0056 membrane protein</fullName>
    </recommendedName>
</protein>
<gene>
    <name evidence="8" type="ORF">K8W15_10040</name>
</gene>
<organism evidence="8 9">
    <name type="scientific">Gallibacterium anatis</name>
    <dbReference type="NCBI Taxonomy" id="750"/>
    <lineage>
        <taxon>Bacteria</taxon>
        <taxon>Pseudomonadati</taxon>
        <taxon>Pseudomonadota</taxon>
        <taxon>Gammaproteobacteria</taxon>
        <taxon>Pasteurellales</taxon>
        <taxon>Pasteurellaceae</taxon>
        <taxon>Gallibacterium</taxon>
    </lineage>
</organism>
<comment type="subcellular location">
    <subcellularLocation>
        <location evidence="1 7">Cell membrane</location>
        <topology evidence="1 7">Multi-pass membrane protein</topology>
    </subcellularLocation>
</comment>
<dbReference type="PANTHER" id="PTHR33508">
    <property type="entry name" value="UPF0056 MEMBRANE PROTEIN YHCE"/>
    <property type="match status" value="1"/>
</dbReference>
<dbReference type="GO" id="GO:0005886">
    <property type="term" value="C:plasma membrane"/>
    <property type="evidence" value="ECO:0007669"/>
    <property type="project" value="UniProtKB-SubCell"/>
</dbReference>
<evidence type="ECO:0000256" key="4">
    <source>
        <dbReference type="ARBA" id="ARBA00022692"/>
    </source>
</evidence>
<evidence type="ECO:0000256" key="1">
    <source>
        <dbReference type="ARBA" id="ARBA00004651"/>
    </source>
</evidence>
<name>A0A921HAL8_9PAST</name>
<evidence type="ECO:0000256" key="5">
    <source>
        <dbReference type="ARBA" id="ARBA00022989"/>
    </source>
</evidence>
<evidence type="ECO:0000256" key="2">
    <source>
        <dbReference type="ARBA" id="ARBA00009784"/>
    </source>
</evidence>
<dbReference type="Pfam" id="PF01914">
    <property type="entry name" value="MarC"/>
    <property type="match status" value="1"/>
</dbReference>
<feature type="transmembrane region" description="Helical" evidence="7">
    <location>
        <begin position="47"/>
        <end position="70"/>
    </location>
</feature>